<dbReference type="InterPro" id="IPR036397">
    <property type="entry name" value="RNaseH_sf"/>
</dbReference>
<dbReference type="AlphaFoldDB" id="A0ABD3FUL9"/>
<dbReference type="InterPro" id="IPR012337">
    <property type="entry name" value="RNaseH-like_sf"/>
</dbReference>
<name>A0ABD3FUL9_9STRA</name>
<dbReference type="SUPFAM" id="SSF53098">
    <property type="entry name" value="Ribonuclease H-like"/>
    <property type="match status" value="1"/>
</dbReference>
<organism evidence="1 2">
    <name type="scientific">Phytophthora oleae</name>
    <dbReference type="NCBI Taxonomy" id="2107226"/>
    <lineage>
        <taxon>Eukaryota</taxon>
        <taxon>Sar</taxon>
        <taxon>Stramenopiles</taxon>
        <taxon>Oomycota</taxon>
        <taxon>Peronosporomycetes</taxon>
        <taxon>Peronosporales</taxon>
        <taxon>Peronosporaceae</taxon>
        <taxon>Phytophthora</taxon>
    </lineage>
</organism>
<proteinExistence type="predicted"/>
<evidence type="ECO:0008006" key="3">
    <source>
        <dbReference type="Google" id="ProtNLM"/>
    </source>
</evidence>
<comment type="caution">
    <text evidence="1">The sequence shown here is derived from an EMBL/GenBank/DDBJ whole genome shotgun (WGS) entry which is preliminary data.</text>
</comment>
<keyword evidence="2" id="KW-1185">Reference proteome</keyword>
<accession>A0ABD3FUL9</accession>
<evidence type="ECO:0000313" key="2">
    <source>
        <dbReference type="Proteomes" id="UP001632037"/>
    </source>
</evidence>
<dbReference type="Proteomes" id="UP001632037">
    <property type="component" value="Unassembled WGS sequence"/>
</dbReference>
<dbReference type="EMBL" id="JBIMZQ010000007">
    <property type="protein sequence ID" value="KAL3670077.1"/>
    <property type="molecule type" value="Genomic_DNA"/>
</dbReference>
<evidence type="ECO:0000313" key="1">
    <source>
        <dbReference type="EMBL" id="KAL3670077.1"/>
    </source>
</evidence>
<protein>
    <recommendedName>
        <fullName evidence="3">Integrase catalytic domain-containing protein</fullName>
    </recommendedName>
</protein>
<sequence length="71" mass="7979">MSGFVELVERGAATARETADALLAWFKRFGVVIMWVSDRGAHFKNEVIELLRKALGGAHHFVTYCRGQMEP</sequence>
<gene>
    <name evidence="1" type="ORF">V7S43_004393</name>
</gene>
<dbReference type="Gene3D" id="3.30.420.10">
    <property type="entry name" value="Ribonuclease H-like superfamily/Ribonuclease H"/>
    <property type="match status" value="1"/>
</dbReference>
<reference evidence="1 2" key="1">
    <citation type="submission" date="2024-09" db="EMBL/GenBank/DDBJ databases">
        <title>Genome sequencing and assembly of Phytophthora oleae, isolate VK10A, causative agent of rot of olive drupes.</title>
        <authorList>
            <person name="Conti Taguali S."/>
            <person name="Riolo M."/>
            <person name="La Spada F."/>
            <person name="Cacciola S.O."/>
            <person name="Dionisio G."/>
        </authorList>
    </citation>
    <scope>NUCLEOTIDE SEQUENCE [LARGE SCALE GENOMIC DNA]</scope>
    <source>
        <strain evidence="1 2">VK10A</strain>
    </source>
</reference>